<reference evidence="2 3" key="2">
    <citation type="submission" date="2024-07" db="EMBL/GenBank/DDBJ databases">
        <authorList>
            <person name="Akdeniz Z."/>
        </authorList>
    </citation>
    <scope>NUCLEOTIDE SEQUENCE [LARGE SCALE GENOMIC DNA]</scope>
</reference>
<evidence type="ECO:0000313" key="1">
    <source>
        <dbReference type="EMBL" id="CAI9930126.1"/>
    </source>
</evidence>
<keyword evidence="3" id="KW-1185">Reference proteome</keyword>
<dbReference type="Proteomes" id="UP001642409">
    <property type="component" value="Unassembled WGS sequence"/>
</dbReference>
<reference evidence="1" key="1">
    <citation type="submission" date="2023-06" db="EMBL/GenBank/DDBJ databases">
        <authorList>
            <person name="Kurt Z."/>
        </authorList>
    </citation>
    <scope>NUCLEOTIDE SEQUENCE</scope>
</reference>
<comment type="caution">
    <text evidence="1">The sequence shown here is derived from an EMBL/GenBank/DDBJ whole genome shotgun (WGS) entry which is preliminary data.</text>
</comment>
<protein>
    <submittedName>
        <fullName evidence="2">Hypothetical_protein</fullName>
    </submittedName>
</protein>
<dbReference type="EMBL" id="CAXDID020000647">
    <property type="protein sequence ID" value="CAL6108179.1"/>
    <property type="molecule type" value="Genomic_DNA"/>
</dbReference>
<gene>
    <name evidence="1" type="ORF">HINF_LOCUS17771</name>
    <name evidence="2" type="ORF">HINF_LOCUS74842</name>
</gene>
<evidence type="ECO:0000313" key="2">
    <source>
        <dbReference type="EMBL" id="CAL6108179.1"/>
    </source>
</evidence>
<accession>A0AA86P3P9</accession>
<name>A0AA86P3P9_9EUKA</name>
<sequence length="162" mass="18371">METNFLQVSNQGLDQVRDPELRVLRQVVDDLLADALAQNLPEQLAGYIDGLAGNDPSLDVRADDALHQVLAHDLLREILLDQIIIIIQCRFEPNFKYYQQLSYYNELVNVKYISTSMKNIINLISGKPQEIRAVMLGLDNSGKTKILIIGGSLNKPNYWVQF</sequence>
<evidence type="ECO:0000313" key="3">
    <source>
        <dbReference type="Proteomes" id="UP001642409"/>
    </source>
</evidence>
<dbReference type="AlphaFoldDB" id="A0AA86P3P9"/>
<organism evidence="1">
    <name type="scientific">Hexamita inflata</name>
    <dbReference type="NCBI Taxonomy" id="28002"/>
    <lineage>
        <taxon>Eukaryota</taxon>
        <taxon>Metamonada</taxon>
        <taxon>Diplomonadida</taxon>
        <taxon>Hexamitidae</taxon>
        <taxon>Hexamitinae</taxon>
        <taxon>Hexamita</taxon>
    </lineage>
</organism>
<dbReference type="EMBL" id="CATOUU010000449">
    <property type="protein sequence ID" value="CAI9930126.1"/>
    <property type="molecule type" value="Genomic_DNA"/>
</dbReference>
<proteinExistence type="predicted"/>